<comment type="caution">
    <text evidence="1">The sequence shown here is derived from an EMBL/GenBank/DDBJ whole genome shotgun (WGS) entry which is preliminary data.</text>
</comment>
<name>A0ACB9DFI3_9ASTR</name>
<evidence type="ECO:0000313" key="2">
    <source>
        <dbReference type="Proteomes" id="UP001056120"/>
    </source>
</evidence>
<gene>
    <name evidence="1" type="ORF">L1987_58343</name>
</gene>
<accession>A0ACB9DFI3</accession>
<proteinExistence type="predicted"/>
<organism evidence="1 2">
    <name type="scientific">Smallanthus sonchifolius</name>
    <dbReference type="NCBI Taxonomy" id="185202"/>
    <lineage>
        <taxon>Eukaryota</taxon>
        <taxon>Viridiplantae</taxon>
        <taxon>Streptophyta</taxon>
        <taxon>Embryophyta</taxon>
        <taxon>Tracheophyta</taxon>
        <taxon>Spermatophyta</taxon>
        <taxon>Magnoliopsida</taxon>
        <taxon>eudicotyledons</taxon>
        <taxon>Gunneridae</taxon>
        <taxon>Pentapetalae</taxon>
        <taxon>asterids</taxon>
        <taxon>campanulids</taxon>
        <taxon>Asterales</taxon>
        <taxon>Asteraceae</taxon>
        <taxon>Asteroideae</taxon>
        <taxon>Heliantheae alliance</taxon>
        <taxon>Millerieae</taxon>
        <taxon>Smallanthus</taxon>
    </lineage>
</organism>
<keyword evidence="2" id="KW-1185">Reference proteome</keyword>
<protein>
    <submittedName>
        <fullName evidence="1">Uncharacterized protein</fullName>
    </submittedName>
</protein>
<dbReference type="Proteomes" id="UP001056120">
    <property type="component" value="Linkage Group LG19"/>
</dbReference>
<evidence type="ECO:0000313" key="1">
    <source>
        <dbReference type="EMBL" id="KAI3745235.1"/>
    </source>
</evidence>
<dbReference type="EMBL" id="CM042036">
    <property type="protein sequence ID" value="KAI3745235.1"/>
    <property type="molecule type" value="Genomic_DNA"/>
</dbReference>
<reference evidence="1 2" key="2">
    <citation type="journal article" date="2022" name="Mol. Ecol. Resour.">
        <title>The genomes of chicory, endive, great burdock and yacon provide insights into Asteraceae paleo-polyploidization history and plant inulin production.</title>
        <authorList>
            <person name="Fan W."/>
            <person name="Wang S."/>
            <person name="Wang H."/>
            <person name="Wang A."/>
            <person name="Jiang F."/>
            <person name="Liu H."/>
            <person name="Zhao H."/>
            <person name="Xu D."/>
            <person name="Zhang Y."/>
        </authorList>
    </citation>
    <scope>NUCLEOTIDE SEQUENCE [LARGE SCALE GENOMIC DNA]</scope>
    <source>
        <strain evidence="2">cv. Yunnan</strain>
        <tissue evidence="1">Leaves</tissue>
    </source>
</reference>
<sequence>MIADGRFSDEIVLSFPNITGETMSKVVEYCHKHLHYDGAGNNITADEMRAFDKQFVDVPKETIFDLVLAANHLNIKSLLDLTCQTVANMIKGKSPDEIRKTFNIKNQFTREEEEEIRRENAWSFE</sequence>
<reference evidence="2" key="1">
    <citation type="journal article" date="2022" name="Mol. Ecol. Resour.">
        <title>The genomes of chicory, endive, great burdock and yacon provide insights into Asteraceae palaeo-polyploidization history and plant inulin production.</title>
        <authorList>
            <person name="Fan W."/>
            <person name="Wang S."/>
            <person name="Wang H."/>
            <person name="Wang A."/>
            <person name="Jiang F."/>
            <person name="Liu H."/>
            <person name="Zhao H."/>
            <person name="Xu D."/>
            <person name="Zhang Y."/>
        </authorList>
    </citation>
    <scope>NUCLEOTIDE SEQUENCE [LARGE SCALE GENOMIC DNA]</scope>
    <source>
        <strain evidence="2">cv. Yunnan</strain>
    </source>
</reference>